<dbReference type="KEGG" id="ehx:EMIHUDRAFT_73045"/>
<name>A0A0D3JYS3_EMIH1</name>
<evidence type="ECO:0000256" key="1">
    <source>
        <dbReference type="ARBA" id="ARBA00006336"/>
    </source>
</evidence>
<dbReference type="PANTHER" id="PTHR43540:SF16">
    <property type="entry name" value="ISOCHORISMATASE-LIKE DOMAIN-CONTAINING PROTEIN"/>
    <property type="match status" value="1"/>
</dbReference>
<reference evidence="5" key="1">
    <citation type="journal article" date="2013" name="Nature">
        <title>Pan genome of the phytoplankton Emiliania underpins its global distribution.</title>
        <authorList>
            <person name="Read B.A."/>
            <person name="Kegel J."/>
            <person name="Klute M.J."/>
            <person name="Kuo A."/>
            <person name="Lefebvre S.C."/>
            <person name="Maumus F."/>
            <person name="Mayer C."/>
            <person name="Miller J."/>
            <person name="Monier A."/>
            <person name="Salamov A."/>
            <person name="Young J."/>
            <person name="Aguilar M."/>
            <person name="Claverie J.M."/>
            <person name="Frickenhaus S."/>
            <person name="Gonzalez K."/>
            <person name="Herman E.K."/>
            <person name="Lin Y.C."/>
            <person name="Napier J."/>
            <person name="Ogata H."/>
            <person name="Sarno A.F."/>
            <person name="Shmutz J."/>
            <person name="Schroeder D."/>
            <person name="de Vargas C."/>
            <person name="Verret F."/>
            <person name="von Dassow P."/>
            <person name="Valentin K."/>
            <person name="Van de Peer Y."/>
            <person name="Wheeler G."/>
            <person name="Dacks J.B."/>
            <person name="Delwiche C.F."/>
            <person name="Dyhrman S.T."/>
            <person name="Glockner G."/>
            <person name="John U."/>
            <person name="Richards T."/>
            <person name="Worden A.Z."/>
            <person name="Zhang X."/>
            <person name="Grigoriev I.V."/>
            <person name="Allen A.E."/>
            <person name="Bidle K."/>
            <person name="Borodovsky M."/>
            <person name="Bowler C."/>
            <person name="Brownlee C."/>
            <person name="Cock J.M."/>
            <person name="Elias M."/>
            <person name="Gladyshev V.N."/>
            <person name="Groth M."/>
            <person name="Guda C."/>
            <person name="Hadaegh A."/>
            <person name="Iglesias-Rodriguez M.D."/>
            <person name="Jenkins J."/>
            <person name="Jones B.M."/>
            <person name="Lawson T."/>
            <person name="Leese F."/>
            <person name="Lindquist E."/>
            <person name="Lobanov A."/>
            <person name="Lomsadze A."/>
            <person name="Malik S.B."/>
            <person name="Marsh M.E."/>
            <person name="Mackinder L."/>
            <person name="Mock T."/>
            <person name="Mueller-Roeber B."/>
            <person name="Pagarete A."/>
            <person name="Parker M."/>
            <person name="Probert I."/>
            <person name="Quesneville H."/>
            <person name="Raines C."/>
            <person name="Rensing S.A."/>
            <person name="Riano-Pachon D.M."/>
            <person name="Richier S."/>
            <person name="Rokitta S."/>
            <person name="Shiraiwa Y."/>
            <person name="Soanes D.M."/>
            <person name="van der Giezen M."/>
            <person name="Wahlund T.M."/>
            <person name="Williams B."/>
            <person name="Wilson W."/>
            <person name="Wolfe G."/>
            <person name="Wurch L.L."/>
        </authorList>
    </citation>
    <scope>NUCLEOTIDE SEQUENCE</scope>
</reference>
<evidence type="ECO:0000256" key="2">
    <source>
        <dbReference type="ARBA" id="ARBA00022801"/>
    </source>
</evidence>
<dbReference type="PANTHER" id="PTHR43540">
    <property type="entry name" value="PEROXYUREIDOACRYLATE/UREIDOACRYLATE AMIDOHYDROLASE-RELATED"/>
    <property type="match status" value="1"/>
</dbReference>
<reference evidence="4" key="2">
    <citation type="submission" date="2024-10" db="UniProtKB">
        <authorList>
            <consortium name="EnsemblProtists"/>
        </authorList>
    </citation>
    <scope>IDENTIFICATION</scope>
</reference>
<dbReference type="EnsemblProtists" id="EOD35482">
    <property type="protein sequence ID" value="EOD35482"/>
    <property type="gene ID" value="EMIHUDRAFT_63113"/>
</dbReference>
<dbReference type="GeneID" id="17274203"/>
<sequence>MSPKLHISRRTTALLLIEYQNEFTDPRGGLYASVRVVLEATRMLQKSLELIAGARERGVLIIHCPNVVDPKVASADARAGMMTGLYRGLFLRGSWGAEMSDVVLQNKQGLDCFTGTNLEAILQEYSISTVGLCGFLANVCVESTMRTAFDKGLHVVTLTDCVAATSL</sequence>
<dbReference type="InterPro" id="IPR036380">
    <property type="entry name" value="Isochorismatase-like_sf"/>
</dbReference>
<dbReference type="CDD" id="cd00431">
    <property type="entry name" value="cysteine_hydrolases"/>
    <property type="match status" value="1"/>
</dbReference>
<dbReference type="Gene3D" id="3.40.50.850">
    <property type="entry name" value="Isochorismatase-like"/>
    <property type="match status" value="1"/>
</dbReference>
<dbReference type="KEGG" id="ehx:EMIHUDRAFT_63113"/>
<dbReference type="InterPro" id="IPR050272">
    <property type="entry name" value="Isochorismatase-like_hydrls"/>
</dbReference>
<evidence type="ECO:0000313" key="4">
    <source>
        <dbReference type="EnsemblProtists" id="EOD28658"/>
    </source>
</evidence>
<dbReference type="STRING" id="2903.R1DKG3"/>
<dbReference type="EnsemblProtists" id="EOD28658">
    <property type="protein sequence ID" value="EOD28658"/>
    <property type="gene ID" value="EMIHUDRAFT_73045"/>
</dbReference>
<feature type="domain" description="Isochorismatase-like" evidence="3">
    <location>
        <begin position="12"/>
        <end position="166"/>
    </location>
</feature>
<proteinExistence type="inferred from homology"/>
<protein>
    <recommendedName>
        <fullName evidence="3">Isochorismatase-like domain-containing protein</fullName>
    </recommendedName>
</protein>
<evidence type="ECO:0000313" key="5">
    <source>
        <dbReference type="Proteomes" id="UP000013827"/>
    </source>
</evidence>
<comment type="similarity">
    <text evidence="1">Belongs to the isochorismatase family.</text>
</comment>
<dbReference type="GeneID" id="17280752"/>
<dbReference type="Pfam" id="PF00857">
    <property type="entry name" value="Isochorismatase"/>
    <property type="match status" value="1"/>
</dbReference>
<dbReference type="AlphaFoldDB" id="A0A0D3JYS3"/>
<accession>A0A0D3JYS3</accession>
<dbReference type="RefSeq" id="XP_005781087.1">
    <property type="nucleotide sequence ID" value="XM_005781030.1"/>
</dbReference>
<dbReference type="GO" id="GO:0016787">
    <property type="term" value="F:hydrolase activity"/>
    <property type="evidence" value="ECO:0007669"/>
    <property type="project" value="UniProtKB-KW"/>
</dbReference>
<keyword evidence="2" id="KW-0378">Hydrolase</keyword>
<dbReference type="InterPro" id="IPR000868">
    <property type="entry name" value="Isochorismatase-like_dom"/>
</dbReference>
<dbReference type="RefSeq" id="XP_005787911.1">
    <property type="nucleotide sequence ID" value="XM_005787854.1"/>
</dbReference>
<dbReference type="HOGENOM" id="CLU_068979_8_2_1"/>
<dbReference type="eggNOG" id="ENOG502RZ3J">
    <property type="taxonomic scope" value="Eukaryota"/>
</dbReference>
<dbReference type="Proteomes" id="UP000013827">
    <property type="component" value="Unassembled WGS sequence"/>
</dbReference>
<keyword evidence="5" id="KW-1185">Reference proteome</keyword>
<dbReference type="SUPFAM" id="SSF52499">
    <property type="entry name" value="Isochorismatase-like hydrolases"/>
    <property type="match status" value="1"/>
</dbReference>
<evidence type="ECO:0000259" key="3">
    <source>
        <dbReference type="Pfam" id="PF00857"/>
    </source>
</evidence>
<organism evidence="4 5">
    <name type="scientific">Emiliania huxleyi (strain CCMP1516)</name>
    <dbReference type="NCBI Taxonomy" id="280463"/>
    <lineage>
        <taxon>Eukaryota</taxon>
        <taxon>Haptista</taxon>
        <taxon>Haptophyta</taxon>
        <taxon>Prymnesiophyceae</taxon>
        <taxon>Isochrysidales</taxon>
        <taxon>Noelaerhabdaceae</taxon>
        <taxon>Emiliania</taxon>
    </lineage>
</organism>
<dbReference type="PaxDb" id="2903-EOD28658"/>